<feature type="compositionally biased region" description="Acidic residues" evidence="1">
    <location>
        <begin position="75"/>
        <end position="85"/>
    </location>
</feature>
<feature type="compositionally biased region" description="Basic and acidic residues" evidence="1">
    <location>
        <begin position="34"/>
        <end position="50"/>
    </location>
</feature>
<feature type="region of interest" description="Disordered" evidence="1">
    <location>
        <begin position="176"/>
        <end position="283"/>
    </location>
</feature>
<reference evidence="3" key="2">
    <citation type="journal article" date="2009" name="Fungal Genet. Biol.">
        <title>The 2008 update of the Aspergillus nidulans genome annotation: a community effort.</title>
        <authorList>
            <person name="Wortman J.R."/>
            <person name="Gilsenan J.M."/>
            <person name="Joardar V."/>
            <person name="Deegan J."/>
            <person name="Clutterbuck J."/>
            <person name="Andersen M.R."/>
            <person name="Archer D."/>
            <person name="Bencina M."/>
            <person name="Braus G."/>
            <person name="Coutinho P."/>
            <person name="von Dohren H."/>
            <person name="Doonan J."/>
            <person name="Driessen A.J."/>
            <person name="Durek P."/>
            <person name="Espeso E."/>
            <person name="Fekete E."/>
            <person name="Flipphi M."/>
            <person name="Estrada C.G."/>
            <person name="Geysens S."/>
            <person name="Goldman G."/>
            <person name="de Groot P.W."/>
            <person name="Hansen K."/>
            <person name="Harris S.D."/>
            <person name="Heinekamp T."/>
            <person name="Helmstaedt K."/>
            <person name="Henrissat B."/>
            <person name="Hofmann G."/>
            <person name="Homan T."/>
            <person name="Horio T."/>
            <person name="Horiuchi H."/>
            <person name="James S."/>
            <person name="Jones M."/>
            <person name="Karaffa L."/>
            <person name="Karanyi Z."/>
            <person name="Kato M."/>
            <person name="Keller N."/>
            <person name="Kelly D.E."/>
            <person name="Kiel J.A."/>
            <person name="Kim J.M."/>
            <person name="van der Klei I.J."/>
            <person name="Klis F.M."/>
            <person name="Kovalchuk A."/>
            <person name="Krasevec N."/>
            <person name="Kubicek C.P."/>
            <person name="Liu B."/>
            <person name="Maccabe A."/>
            <person name="Meyer V."/>
            <person name="Mirabito P."/>
            <person name="Miskei M."/>
            <person name="Mos M."/>
            <person name="Mullins J."/>
            <person name="Nelson D.R."/>
            <person name="Nielsen J."/>
            <person name="Oakley B.R."/>
            <person name="Osmani S.A."/>
            <person name="Pakula T."/>
            <person name="Paszewski A."/>
            <person name="Paulsen I."/>
            <person name="Pilsyk S."/>
            <person name="Pocsi I."/>
            <person name="Punt P.J."/>
            <person name="Ram A.F."/>
            <person name="Ren Q."/>
            <person name="Robellet X."/>
            <person name="Robson G."/>
            <person name="Seiboth B."/>
            <person name="van Solingen P."/>
            <person name="Specht T."/>
            <person name="Sun J."/>
            <person name="Taheri-Talesh N."/>
            <person name="Takeshita N."/>
            <person name="Ussery D."/>
            <person name="vanKuyk P.A."/>
            <person name="Visser H."/>
            <person name="van de Vondervoort P.J."/>
            <person name="de Vries R.P."/>
            <person name="Walton J."/>
            <person name="Xiang X."/>
            <person name="Xiong Y."/>
            <person name="Zeng A.P."/>
            <person name="Brandt B.W."/>
            <person name="Cornell M.J."/>
            <person name="van den Hondel C.A."/>
            <person name="Visser J."/>
            <person name="Oliver S.G."/>
            <person name="Turner G."/>
        </authorList>
    </citation>
    <scope>GENOME REANNOTATION</scope>
    <source>
        <strain evidence="3">FGSC A4 / ATCC 38163 / CBS 112.46 / NRRL 194 / M139</strain>
    </source>
</reference>
<keyword evidence="3" id="KW-1185">Reference proteome</keyword>
<dbReference type="RefSeq" id="XP_662186.1">
    <property type="nucleotide sequence ID" value="XM_657094.1"/>
</dbReference>
<evidence type="ECO:0000313" key="2">
    <source>
        <dbReference type="EMBL" id="CBF77211.1"/>
    </source>
</evidence>
<sequence>MPPSRTPRALPRQTARPQFASTPRFLFTQRASSQRKEPGNNDYTLLKDDVDVISNLHPTPTPARETISRQKEVIEDSSSDLELEQDYNQTPKNDTSGLLEDIPSSPPPDTTEVDAEFEELFGPKRHPSKRRRASIPESTTLGTPKVQKRRPYDDIETSSPVTSPYGWTFAANAALNHEPPSPSLPHRTTPRNLRTSLPQPLAPTPASATPATAKPSVHSYSRFLVSSASRPPPKPTFVLPRPSSPEQTGDLGPYAIPTPFSPSSHPLRRRGRQRSPAPSYLPGGMASEVRSWILEMGTKREQQMQMASGRGHTSANVCSADPSKYSYVLRISDVRQSALGSCGPLAFIRGQVVATTSVSSENSMHDSGLETNGAGTDTRNVLLMGAPRLHASELRPSSGVPSLQAGNLVGILRWLVWEIPGMQACKSSVSLPAEHRHEQIWGDESERSSELEFGGWLVGMEWEIIQSV</sequence>
<gene>
    <name evidence="2" type="ORF">ANIA_04582</name>
</gene>
<name>Q5B4E8_EMENI</name>
<dbReference type="VEuPathDB" id="FungiDB:AN4582"/>
<protein>
    <submittedName>
        <fullName evidence="2">Uncharacterized protein</fullName>
    </submittedName>
</protein>
<dbReference type="Proteomes" id="UP000000560">
    <property type="component" value="Chromosome III"/>
</dbReference>
<reference evidence="3" key="1">
    <citation type="journal article" date="2005" name="Nature">
        <title>Sequencing of Aspergillus nidulans and comparative analysis with A. fumigatus and A. oryzae.</title>
        <authorList>
            <person name="Galagan J.E."/>
            <person name="Calvo S.E."/>
            <person name="Cuomo C."/>
            <person name="Ma L.J."/>
            <person name="Wortman J.R."/>
            <person name="Batzoglou S."/>
            <person name="Lee S.I."/>
            <person name="Basturkmen M."/>
            <person name="Spevak C.C."/>
            <person name="Clutterbuck J."/>
            <person name="Kapitonov V."/>
            <person name="Jurka J."/>
            <person name="Scazzocchio C."/>
            <person name="Farman M."/>
            <person name="Butler J."/>
            <person name="Purcell S."/>
            <person name="Harris S."/>
            <person name="Braus G.H."/>
            <person name="Draht O."/>
            <person name="Busch S."/>
            <person name="D'Enfert C."/>
            <person name="Bouchier C."/>
            <person name="Goldman G.H."/>
            <person name="Bell-Pedersen D."/>
            <person name="Griffiths-Jones S."/>
            <person name="Doonan J.H."/>
            <person name="Yu J."/>
            <person name="Vienken K."/>
            <person name="Pain A."/>
            <person name="Freitag M."/>
            <person name="Selker E.U."/>
            <person name="Archer D.B."/>
            <person name="Penalva M.A."/>
            <person name="Oakley B.R."/>
            <person name="Momany M."/>
            <person name="Tanaka T."/>
            <person name="Kumagai T."/>
            <person name="Asai K."/>
            <person name="Machida M."/>
            <person name="Nierman W.C."/>
            <person name="Denning D.W."/>
            <person name="Caddick M."/>
            <person name="Hynes M."/>
            <person name="Paoletti M."/>
            <person name="Fischer R."/>
            <person name="Miller B."/>
            <person name="Dyer P."/>
            <person name="Sachs M.S."/>
            <person name="Osmani S.A."/>
            <person name="Birren B.W."/>
        </authorList>
    </citation>
    <scope>NUCLEOTIDE SEQUENCE [LARGE SCALE GENOMIC DNA]</scope>
    <source>
        <strain evidence="3">FGSC A4 / ATCC 38163 / CBS 112.46 / NRRL 194 / M139</strain>
    </source>
</reference>
<dbReference type="OrthoDB" id="5389296at2759"/>
<evidence type="ECO:0000313" key="3">
    <source>
        <dbReference type="Proteomes" id="UP000000560"/>
    </source>
</evidence>
<feature type="compositionally biased region" description="Low complexity" evidence="1">
    <location>
        <begin position="195"/>
        <end position="213"/>
    </location>
</feature>
<dbReference type="GeneID" id="2872384"/>
<feature type="region of interest" description="Disordered" evidence="1">
    <location>
        <begin position="1"/>
        <end position="164"/>
    </location>
</feature>
<dbReference type="InParanoid" id="Q5B4E8"/>
<dbReference type="KEGG" id="ani:ANIA_04582"/>
<accession>Q5B4E8</accession>
<dbReference type="AlphaFoldDB" id="Q5B4E8"/>
<feature type="compositionally biased region" description="Basic residues" evidence="1">
    <location>
        <begin position="123"/>
        <end position="133"/>
    </location>
</feature>
<dbReference type="HOGENOM" id="CLU_042683_0_0_1"/>
<dbReference type="EMBL" id="BN001303">
    <property type="protein sequence ID" value="CBF77211.1"/>
    <property type="molecule type" value="Genomic_DNA"/>
</dbReference>
<dbReference type="OMA" id="GWILEMG"/>
<proteinExistence type="predicted"/>
<evidence type="ECO:0000256" key="1">
    <source>
        <dbReference type="SAM" id="MobiDB-lite"/>
    </source>
</evidence>
<organism evidence="2 3">
    <name type="scientific">Emericella nidulans (strain FGSC A4 / ATCC 38163 / CBS 112.46 / NRRL 194 / M139)</name>
    <name type="common">Aspergillus nidulans</name>
    <dbReference type="NCBI Taxonomy" id="227321"/>
    <lineage>
        <taxon>Eukaryota</taxon>
        <taxon>Fungi</taxon>
        <taxon>Dikarya</taxon>
        <taxon>Ascomycota</taxon>
        <taxon>Pezizomycotina</taxon>
        <taxon>Eurotiomycetes</taxon>
        <taxon>Eurotiomycetidae</taxon>
        <taxon>Eurotiales</taxon>
        <taxon>Aspergillaceae</taxon>
        <taxon>Aspergillus</taxon>
        <taxon>Aspergillus subgen. Nidulantes</taxon>
    </lineage>
</organism>
<dbReference type="eggNOG" id="ENOG502ST4U">
    <property type="taxonomic scope" value="Eukaryota"/>
</dbReference>
<accession>C8V7V8</accession>
<feature type="compositionally biased region" description="Polar residues" evidence="1">
    <location>
        <begin position="86"/>
        <end position="96"/>
    </location>
</feature>